<proteinExistence type="predicted"/>
<dbReference type="STRING" id="1325564.NSJP_1248"/>
<evidence type="ECO:0000313" key="2">
    <source>
        <dbReference type="Proteomes" id="UP000192042"/>
    </source>
</evidence>
<evidence type="ECO:0000313" key="1">
    <source>
        <dbReference type="EMBL" id="SLM47420.1"/>
    </source>
</evidence>
<dbReference type="KEGG" id="nja:NSJP_1248"/>
<dbReference type="Proteomes" id="UP000192042">
    <property type="component" value="Chromosome I"/>
</dbReference>
<accession>A0A1W1I335</accession>
<dbReference type="EMBL" id="LT828648">
    <property type="protein sequence ID" value="SLM47420.1"/>
    <property type="molecule type" value="Genomic_DNA"/>
</dbReference>
<reference evidence="1 2" key="1">
    <citation type="submission" date="2017-03" db="EMBL/GenBank/DDBJ databases">
        <authorList>
            <person name="Afonso C.L."/>
            <person name="Miller P.J."/>
            <person name="Scott M.A."/>
            <person name="Spackman E."/>
            <person name="Goraichik I."/>
            <person name="Dimitrov K.M."/>
            <person name="Suarez D.L."/>
            <person name="Swayne D.E."/>
        </authorList>
    </citation>
    <scope>NUCLEOTIDE SEQUENCE [LARGE SCALE GENOMIC DNA]</scope>
    <source>
        <strain evidence="1">Genome sequencing of Nitrospira japonica strain NJ11</strain>
    </source>
</reference>
<name>A0A1W1I335_9BACT</name>
<keyword evidence="2" id="KW-1185">Reference proteome</keyword>
<protein>
    <recommendedName>
        <fullName evidence="3">DUF3800 domain-containing protein</fullName>
    </recommendedName>
</protein>
<gene>
    <name evidence="1" type="ORF">NSJP_1248</name>
</gene>
<dbReference type="OrthoDB" id="7541663at2"/>
<sequence length="374" mass="42165">MDIEEIRDAHIGMYGLSNADQPYTFYHDETNNIKKLRLDAQGLNIAEPAIFVLGGIVHSGTPRPLDIRSLRDVMRIQTSADEIKLKHVAKGEFLDLLKSEKLTTFLKWISDSGLMVHYHALDPLYCSLVDIMDSVLYRLEEPRLVELHAVLKADLATLLRANLPATTDIFFRYSYPDLTPENRKPFLDELLRLVEGSDGVLPEFNAMMLKGMLQAGRNLPSLDFIEGFTPYLLIKSFGAIYLTRIAIFKHSSHILDMEDSIRDEIEAIRPTSNGVPITHYRFADSKSEPGIQVSDIVVGLIGKMHSYFAQNSREVISQTRVSLTGASLKNAELLRNLIDASHEANIAFLHHVSSMDDIDKMNLFLRTSGSSYEQ</sequence>
<evidence type="ECO:0008006" key="3">
    <source>
        <dbReference type="Google" id="ProtNLM"/>
    </source>
</evidence>
<dbReference type="InterPro" id="IPR024524">
    <property type="entry name" value="DUF3800"/>
</dbReference>
<organism evidence="1 2">
    <name type="scientific">Nitrospira japonica</name>
    <dbReference type="NCBI Taxonomy" id="1325564"/>
    <lineage>
        <taxon>Bacteria</taxon>
        <taxon>Pseudomonadati</taxon>
        <taxon>Nitrospirota</taxon>
        <taxon>Nitrospiria</taxon>
        <taxon>Nitrospirales</taxon>
        <taxon>Nitrospiraceae</taxon>
        <taxon>Nitrospira</taxon>
    </lineage>
</organism>
<dbReference type="RefSeq" id="WP_080885957.1">
    <property type="nucleotide sequence ID" value="NZ_LT828648.1"/>
</dbReference>
<dbReference type="Pfam" id="PF12686">
    <property type="entry name" value="DUF3800"/>
    <property type="match status" value="1"/>
</dbReference>
<dbReference type="AlphaFoldDB" id="A0A1W1I335"/>